<protein>
    <recommendedName>
        <fullName evidence="3">DinB superfamily protein</fullName>
    </recommendedName>
</protein>
<dbReference type="InterPro" id="IPR007061">
    <property type="entry name" value="MST-like"/>
</dbReference>
<gene>
    <name evidence="1" type="ORF">SAMN03159343_0020</name>
</gene>
<sequence>MSTDEHGRPEPPPRGDEASTLIGFLEWQRATLAWKTAGLDHEGLRATVGPSSMTLGGILVHLSWVEAQWTTYRLHGRRPVAPWDTVNWAADPDADWHLAADLSPAQVRDRWTAAVELSRAHVAEAMAGGGLDVTTVVPDERGPLSLRWLLVHLVEEYARHNGHADLLREAVDGRTGE</sequence>
<dbReference type="OrthoDB" id="4548523at2"/>
<dbReference type="AlphaFoldDB" id="A0A1G4Z5L8"/>
<dbReference type="STRING" id="1960309.SAMN03159343_0020"/>
<dbReference type="EMBL" id="FMUH01000010">
    <property type="protein sequence ID" value="SCX60932.1"/>
    <property type="molecule type" value="Genomic_DNA"/>
</dbReference>
<dbReference type="Gene3D" id="1.20.120.450">
    <property type="entry name" value="dinb family like domain"/>
    <property type="match status" value="1"/>
</dbReference>
<evidence type="ECO:0000313" key="1">
    <source>
        <dbReference type="EMBL" id="SCX60932.1"/>
    </source>
</evidence>
<dbReference type="Pfam" id="PF04978">
    <property type="entry name" value="MST"/>
    <property type="match status" value="1"/>
</dbReference>
<dbReference type="InterPro" id="IPR034660">
    <property type="entry name" value="DinB/YfiT-like"/>
</dbReference>
<proteinExistence type="predicted"/>
<dbReference type="Proteomes" id="UP000198981">
    <property type="component" value="Unassembled WGS sequence"/>
</dbReference>
<evidence type="ECO:0000313" key="2">
    <source>
        <dbReference type="Proteomes" id="UP000198981"/>
    </source>
</evidence>
<dbReference type="SUPFAM" id="SSF109854">
    <property type="entry name" value="DinB/YfiT-like putative metalloenzymes"/>
    <property type="match status" value="1"/>
</dbReference>
<accession>A0A1G4Z5L8</accession>
<organism evidence="1 2">
    <name type="scientific">Klenkia marina</name>
    <dbReference type="NCBI Taxonomy" id="1960309"/>
    <lineage>
        <taxon>Bacteria</taxon>
        <taxon>Bacillati</taxon>
        <taxon>Actinomycetota</taxon>
        <taxon>Actinomycetes</taxon>
        <taxon>Geodermatophilales</taxon>
        <taxon>Geodermatophilaceae</taxon>
        <taxon>Klenkia</taxon>
    </lineage>
</organism>
<evidence type="ECO:0008006" key="3">
    <source>
        <dbReference type="Google" id="ProtNLM"/>
    </source>
</evidence>
<keyword evidence="2" id="KW-1185">Reference proteome</keyword>
<reference evidence="2" key="1">
    <citation type="submission" date="2016-10" db="EMBL/GenBank/DDBJ databases">
        <authorList>
            <person name="Varghese N."/>
            <person name="Submissions S."/>
        </authorList>
    </citation>
    <scope>NUCLEOTIDE SEQUENCE [LARGE SCALE GENOMIC DNA]</scope>
    <source>
        <strain evidence="2">DSM 45722</strain>
    </source>
</reference>
<dbReference type="RefSeq" id="WP_092808015.1">
    <property type="nucleotide sequence ID" value="NZ_FMUH01000010.1"/>
</dbReference>
<name>A0A1G4Z5L8_9ACTN</name>